<dbReference type="Gene3D" id="1.10.10.470">
    <property type="entry name" value="Maltooligosyl trehalose synthase, domain 4"/>
    <property type="match status" value="1"/>
</dbReference>
<dbReference type="RefSeq" id="WP_188681529.1">
    <property type="nucleotide sequence ID" value="NZ_BMNY01000002.1"/>
</dbReference>
<dbReference type="Pfam" id="PF00128">
    <property type="entry name" value="Alpha-amylase"/>
    <property type="match status" value="1"/>
</dbReference>
<dbReference type="InterPro" id="IPR013797">
    <property type="entry name" value="Maltooligo_trehalose_synth_4"/>
</dbReference>
<reference evidence="2" key="1">
    <citation type="journal article" date="2014" name="Int. J. Syst. Evol. Microbiol.">
        <title>Complete genome sequence of Corynebacterium casei LMG S-19264T (=DSM 44701T), isolated from a smear-ripened cheese.</title>
        <authorList>
            <consortium name="US DOE Joint Genome Institute (JGI-PGF)"/>
            <person name="Walter F."/>
            <person name="Albersmeier A."/>
            <person name="Kalinowski J."/>
            <person name="Ruckert C."/>
        </authorList>
    </citation>
    <scope>NUCLEOTIDE SEQUENCE</scope>
    <source>
        <strain evidence="2">JCM 13583</strain>
    </source>
</reference>
<evidence type="ECO:0000313" key="2">
    <source>
        <dbReference type="EMBL" id="GGM77165.1"/>
    </source>
</evidence>
<dbReference type="AlphaFoldDB" id="A0AA37FA04"/>
<dbReference type="InterPro" id="IPR017853">
    <property type="entry name" value="GH"/>
</dbReference>
<dbReference type="SMART" id="SM00642">
    <property type="entry name" value="Aamy"/>
    <property type="match status" value="1"/>
</dbReference>
<dbReference type="NCBIfam" id="TIGR02401">
    <property type="entry name" value="trehalose_TreY"/>
    <property type="match status" value="1"/>
</dbReference>
<dbReference type="SUPFAM" id="SSF51445">
    <property type="entry name" value="(Trans)glycosidases"/>
    <property type="match status" value="1"/>
</dbReference>
<feature type="domain" description="Glycosyl hydrolase family 13 catalytic" evidence="1">
    <location>
        <begin position="17"/>
        <end position="686"/>
    </location>
</feature>
<gene>
    <name evidence="2" type="ORF">GCM10007108_14080</name>
</gene>
<dbReference type="Proteomes" id="UP000632195">
    <property type="component" value="Unassembled WGS sequence"/>
</dbReference>
<protein>
    <submittedName>
        <fullName evidence="2">Malto-oligosyltrehalose synthase</fullName>
    </submittedName>
</protein>
<evidence type="ECO:0000313" key="3">
    <source>
        <dbReference type="Proteomes" id="UP000632195"/>
    </source>
</evidence>
<dbReference type="Gene3D" id="3.30.1590.10">
    <property type="entry name" value="Maltooligosyl trehalose synthase, domain 2"/>
    <property type="match status" value="1"/>
</dbReference>
<name>A0AA37FA04_9ARCH</name>
<dbReference type="GO" id="GO:0005992">
    <property type="term" value="P:trehalose biosynthetic process"/>
    <property type="evidence" value="ECO:0007669"/>
    <property type="project" value="TreeGrafter"/>
</dbReference>
<proteinExistence type="predicted"/>
<dbReference type="GO" id="GO:0047470">
    <property type="term" value="F:(1,4)-alpha-D-glucan 1-alpha-D-glucosylmutase activity"/>
    <property type="evidence" value="ECO:0007669"/>
    <property type="project" value="TreeGrafter"/>
</dbReference>
<reference evidence="2" key="2">
    <citation type="submission" date="2022-09" db="EMBL/GenBank/DDBJ databases">
        <authorList>
            <person name="Sun Q."/>
            <person name="Ohkuma M."/>
        </authorList>
    </citation>
    <scope>NUCLEOTIDE SEQUENCE</scope>
    <source>
        <strain evidence="2">JCM 13583</strain>
    </source>
</reference>
<accession>A0AA37FA04</accession>
<sequence length="761" mass="85812">MPEITSTYRLQLSGSFRFGDALKALDYIKGLGISHLYLSPITEARKGSSHFYDVVDYSKVSEQLGGERDLISLSRACQSGGMGIIIDFVPNHMAYSPENVFLRDFMVNGFASRYSTYLDLRHSGQEDWKVAFPFLPEPYDACLEKGTLTFVAGDSPGLVTPSGTWPVPRDVAGELKNFPRRGDGTIEANKTEKHRLVRMLNMHPMYWRYGNAQINYRRFFMVNDLIAVRQENENAFRDTHALLFRLASEGIIDGVRIDHIDGLYDPTGYLQSIRSRLGGLKVYVEKVLSRNEALHPDWPVEGTTGYDFMYALDSFLVSNDGFSQVLRTYLGLTGQASFGKVVEECKLANIEGGLRPDVDFVSSTLKKAMEGYPEAYDAPLEEYKKFVVEFLVRAGRYRYYLSGRVSSEIQEIMEQIPGQVSRVISEHLGDRRLVDAVRRLQQLCVSCHAKSVEDMAFYRYTPLISICEVGHDPSHPASSHEEFTRFIEGRSRWPLSMNATSTHDTKLGEDLRWRVTAISYFADEYTAHLVRYARTFPDVRAEHLSAALQLAIALHGNGHVYERLTAHLTKAMRESSLVTSWETPDTGYESRVTGIAREMMEDGGLGAISEKVRLLANEISLFATACKVICPGVPDFYQGSEVGNFSFVDPDNRRQMDFEALGQGRREGEEVPWKQEMVRKSLSLFRNGRGSVRLLGAFKDSGRLWVHSTDGSVEAFALLSVCGSEVQLPPGNWRSMRDGNIYAGMYSPGRTYADLLWRELN</sequence>
<dbReference type="PANTHER" id="PTHR10357">
    <property type="entry name" value="ALPHA-AMYLASE FAMILY MEMBER"/>
    <property type="match status" value="1"/>
</dbReference>
<dbReference type="Gene3D" id="1.10.150.200">
    <property type="entry name" value="Maltooligosyl trehalose synthase, domain 3"/>
    <property type="match status" value="1"/>
</dbReference>
<dbReference type="InterPro" id="IPR012767">
    <property type="entry name" value="Trehalose_TreY"/>
</dbReference>
<dbReference type="InterPro" id="IPR006047">
    <property type="entry name" value="GH13_cat_dom"/>
</dbReference>
<dbReference type="PANTHER" id="PTHR10357:SF216">
    <property type="entry name" value="MALTOOLIGOSYL TREHALOSE SYNTHASE-RELATED"/>
    <property type="match status" value="1"/>
</dbReference>
<dbReference type="GO" id="GO:0030980">
    <property type="term" value="P:alpha-glucan catabolic process"/>
    <property type="evidence" value="ECO:0007669"/>
    <property type="project" value="TreeGrafter"/>
</dbReference>
<organism evidence="2 3">
    <name type="scientific">Thermogymnomonas acidicola</name>
    <dbReference type="NCBI Taxonomy" id="399579"/>
    <lineage>
        <taxon>Archaea</taxon>
        <taxon>Methanobacteriati</taxon>
        <taxon>Thermoplasmatota</taxon>
        <taxon>Thermoplasmata</taxon>
        <taxon>Thermoplasmatales</taxon>
        <taxon>Thermogymnomonas</taxon>
    </lineage>
</organism>
<comment type="caution">
    <text evidence="2">The sequence shown here is derived from an EMBL/GenBank/DDBJ whole genome shotgun (WGS) entry which is preliminary data.</text>
</comment>
<keyword evidence="3" id="KW-1185">Reference proteome</keyword>
<evidence type="ECO:0000259" key="1">
    <source>
        <dbReference type="SMART" id="SM00642"/>
    </source>
</evidence>
<dbReference type="Gene3D" id="3.20.20.80">
    <property type="entry name" value="Glycosidases"/>
    <property type="match status" value="1"/>
</dbReference>
<dbReference type="EMBL" id="BMNY01000002">
    <property type="protein sequence ID" value="GGM77165.1"/>
    <property type="molecule type" value="Genomic_DNA"/>
</dbReference>